<feature type="compositionally biased region" description="Basic and acidic residues" evidence="1">
    <location>
        <begin position="1"/>
        <end position="10"/>
    </location>
</feature>
<evidence type="ECO:0000313" key="2">
    <source>
        <dbReference type="EMBL" id="SBQ88813.1"/>
    </source>
</evidence>
<protein>
    <submittedName>
        <fullName evidence="2">CUB and Sushi multiple domains 3</fullName>
    </submittedName>
</protein>
<gene>
    <name evidence="2" type="primary">CSMD3</name>
</gene>
<feature type="non-terminal residue" evidence="2">
    <location>
        <position position="67"/>
    </location>
</feature>
<dbReference type="AlphaFoldDB" id="A0A1A8HZ81"/>
<reference evidence="2" key="2">
    <citation type="submission" date="2016-06" db="EMBL/GenBank/DDBJ databases">
        <title>The genome of a short-lived fish provides insights into sex chromosome evolution and the genetic control of aging.</title>
        <authorList>
            <person name="Reichwald K."/>
            <person name="Felder M."/>
            <person name="Petzold A."/>
            <person name="Koch P."/>
            <person name="Groth M."/>
            <person name="Platzer M."/>
        </authorList>
    </citation>
    <scope>NUCLEOTIDE SEQUENCE</scope>
    <source>
        <tissue evidence="2">Brain</tissue>
    </source>
</reference>
<feature type="region of interest" description="Disordered" evidence="1">
    <location>
        <begin position="1"/>
        <end position="20"/>
    </location>
</feature>
<sequence>SVWRLHDRLQQRHPQPRLSWELPEQPGLHLESSAPHWLRDPPAVSQLLHRACSRLFGSAQWDPGDGN</sequence>
<evidence type="ECO:0000256" key="1">
    <source>
        <dbReference type="SAM" id="MobiDB-lite"/>
    </source>
</evidence>
<name>A0A1A8HZ81_NOTKU</name>
<proteinExistence type="predicted"/>
<dbReference type="EMBL" id="HAED01002948">
    <property type="protein sequence ID" value="SBQ88813.1"/>
    <property type="molecule type" value="Transcribed_RNA"/>
</dbReference>
<feature type="non-terminal residue" evidence="2">
    <location>
        <position position="1"/>
    </location>
</feature>
<accession>A0A1A8HZ81</accession>
<organism evidence="2">
    <name type="scientific">Nothobranchius kuhntae</name>
    <name type="common">Beira killifish</name>
    <dbReference type="NCBI Taxonomy" id="321403"/>
    <lineage>
        <taxon>Eukaryota</taxon>
        <taxon>Metazoa</taxon>
        <taxon>Chordata</taxon>
        <taxon>Craniata</taxon>
        <taxon>Vertebrata</taxon>
        <taxon>Euteleostomi</taxon>
        <taxon>Actinopterygii</taxon>
        <taxon>Neopterygii</taxon>
        <taxon>Teleostei</taxon>
        <taxon>Neoteleostei</taxon>
        <taxon>Acanthomorphata</taxon>
        <taxon>Ovalentaria</taxon>
        <taxon>Atherinomorphae</taxon>
        <taxon>Cyprinodontiformes</taxon>
        <taxon>Nothobranchiidae</taxon>
        <taxon>Nothobranchius</taxon>
    </lineage>
</organism>
<reference evidence="2" key="1">
    <citation type="submission" date="2016-05" db="EMBL/GenBank/DDBJ databases">
        <authorList>
            <person name="Lavstsen T."/>
            <person name="Jespersen J.S."/>
        </authorList>
    </citation>
    <scope>NUCLEOTIDE SEQUENCE</scope>
    <source>
        <tissue evidence="2">Brain</tissue>
    </source>
</reference>